<keyword evidence="7 12" id="KW-0346">Stress response</keyword>
<name>A0A6M3Z4U2_SPOFR</name>
<comment type="similarity">
    <text evidence="2">Belongs to the heat shock protein 90 family.</text>
</comment>
<proteinExistence type="evidence at transcript level"/>
<organism evidence="12">
    <name type="scientific">Spodoptera frugiperda</name>
    <name type="common">Fall armyworm</name>
    <dbReference type="NCBI Taxonomy" id="7108"/>
    <lineage>
        <taxon>Eukaryota</taxon>
        <taxon>Metazoa</taxon>
        <taxon>Ecdysozoa</taxon>
        <taxon>Arthropoda</taxon>
        <taxon>Hexapoda</taxon>
        <taxon>Insecta</taxon>
        <taxon>Pterygota</taxon>
        <taxon>Neoptera</taxon>
        <taxon>Endopterygota</taxon>
        <taxon>Lepidoptera</taxon>
        <taxon>Glossata</taxon>
        <taxon>Ditrysia</taxon>
        <taxon>Noctuoidea</taxon>
        <taxon>Noctuidae</taxon>
        <taxon>Amphipyrinae</taxon>
        <taxon>Spodoptera</taxon>
    </lineage>
</organism>
<dbReference type="SMART" id="SM00387">
    <property type="entry name" value="HATPase_c"/>
    <property type="match status" value="1"/>
</dbReference>
<evidence type="ECO:0000256" key="6">
    <source>
        <dbReference type="ARBA" id="ARBA00022840"/>
    </source>
</evidence>
<evidence type="ECO:0000256" key="4">
    <source>
        <dbReference type="ARBA" id="ARBA00022490"/>
    </source>
</evidence>
<evidence type="ECO:0000259" key="11">
    <source>
        <dbReference type="SMART" id="SM00387"/>
    </source>
</evidence>
<feature type="binding site" evidence="9">
    <location>
        <begin position="128"/>
        <end position="133"/>
    </location>
    <ligand>
        <name>ATP</name>
        <dbReference type="ChEBI" id="CHEBI:30616"/>
    </ligand>
</feature>
<dbReference type="Gene3D" id="3.30.230.80">
    <property type="match status" value="1"/>
</dbReference>
<keyword evidence="8" id="KW-0143">Chaperone</keyword>
<keyword evidence="6 9" id="KW-0067">ATP-binding</keyword>
<feature type="compositionally biased region" description="Basic and acidic residues" evidence="10">
    <location>
        <begin position="232"/>
        <end position="248"/>
    </location>
</feature>
<dbReference type="InterPro" id="IPR001404">
    <property type="entry name" value="Hsp90_fam"/>
</dbReference>
<comment type="subcellular location">
    <subcellularLocation>
        <location evidence="1">Cytoplasm</location>
    </subcellularLocation>
</comment>
<dbReference type="Gene3D" id="1.20.120.790">
    <property type="entry name" value="Heat shock protein 90, C-terminal domain"/>
    <property type="match status" value="1"/>
</dbReference>
<dbReference type="SMR" id="A0A6M3Z4U2"/>
<dbReference type="FunFam" id="1.20.120.790:FF:000001">
    <property type="entry name" value="Heat shock protein 90 alpha"/>
    <property type="match status" value="1"/>
</dbReference>
<dbReference type="NCBIfam" id="NF003555">
    <property type="entry name" value="PRK05218.1"/>
    <property type="match status" value="1"/>
</dbReference>
<dbReference type="SUPFAM" id="SSF55874">
    <property type="entry name" value="ATPase domain of HSP90 chaperone/DNA topoisomerase II/histidine kinase"/>
    <property type="match status" value="1"/>
</dbReference>
<dbReference type="InterPro" id="IPR036890">
    <property type="entry name" value="HATPase_C_sf"/>
</dbReference>
<dbReference type="InterPro" id="IPR019805">
    <property type="entry name" value="Heat_shock_protein_90_CS"/>
</dbReference>
<dbReference type="InterPro" id="IPR037196">
    <property type="entry name" value="HSP90_C"/>
</dbReference>
<dbReference type="Pfam" id="PF13589">
    <property type="entry name" value="HATPase_c_3"/>
    <property type="match status" value="1"/>
</dbReference>
<dbReference type="PANTHER" id="PTHR11528">
    <property type="entry name" value="HEAT SHOCK PROTEIN 90 FAMILY MEMBER"/>
    <property type="match status" value="1"/>
</dbReference>
<dbReference type="OrthoDB" id="5426351at2759"/>
<feature type="binding site" evidence="9">
    <location>
        <position position="101"/>
    </location>
    <ligand>
        <name>ATP</name>
        <dbReference type="ChEBI" id="CHEBI:30616"/>
    </ligand>
</feature>
<dbReference type="SUPFAM" id="SSF110942">
    <property type="entry name" value="HSP90 C-terminal domain"/>
    <property type="match status" value="1"/>
</dbReference>
<feature type="region of interest" description="Disordered" evidence="10">
    <location>
        <begin position="221"/>
        <end position="264"/>
    </location>
</feature>
<evidence type="ECO:0000256" key="1">
    <source>
        <dbReference type="ARBA" id="ARBA00004496"/>
    </source>
</evidence>
<dbReference type="SUPFAM" id="SSF54211">
    <property type="entry name" value="Ribosomal protein S5 domain 2-like"/>
    <property type="match status" value="1"/>
</dbReference>
<accession>A0A6M3Z4U2</accession>
<dbReference type="AlphaFoldDB" id="A0A6M3Z4U2"/>
<dbReference type="GO" id="GO:0005737">
    <property type="term" value="C:cytoplasm"/>
    <property type="evidence" value="ECO:0007669"/>
    <property type="project" value="UniProtKB-SubCell"/>
</dbReference>
<evidence type="ECO:0000256" key="10">
    <source>
        <dbReference type="SAM" id="MobiDB-lite"/>
    </source>
</evidence>
<feature type="binding site" evidence="9">
    <location>
        <begin position="108"/>
        <end position="109"/>
    </location>
    <ligand>
        <name>ATP</name>
        <dbReference type="ChEBI" id="CHEBI:30616"/>
    </ligand>
</feature>
<dbReference type="GO" id="GO:0101031">
    <property type="term" value="C:protein folding chaperone complex"/>
    <property type="evidence" value="ECO:0007669"/>
    <property type="project" value="UniProtKB-ARBA"/>
</dbReference>
<feature type="binding site" evidence="9">
    <location>
        <position position="386"/>
    </location>
    <ligand>
        <name>ATP</name>
        <dbReference type="ChEBI" id="CHEBI:30616"/>
    </ligand>
</feature>
<feature type="domain" description="Histidine kinase/HSP90-like ATPase" evidence="11">
    <location>
        <begin position="35"/>
        <end position="189"/>
    </location>
</feature>
<dbReference type="FunFam" id="3.30.565.10:FF:000001">
    <property type="entry name" value="Heat shock protein HSP 90-alpha"/>
    <property type="match status" value="1"/>
</dbReference>
<dbReference type="Gene3D" id="3.40.50.11260">
    <property type="match status" value="1"/>
</dbReference>
<keyword evidence="4" id="KW-0963">Cytoplasm</keyword>
<dbReference type="GO" id="GO:0140662">
    <property type="term" value="F:ATP-dependent protein folding chaperone"/>
    <property type="evidence" value="ECO:0007669"/>
    <property type="project" value="InterPro"/>
</dbReference>
<dbReference type="GO" id="GO:0051082">
    <property type="term" value="F:unfolded protein binding"/>
    <property type="evidence" value="ECO:0007669"/>
    <property type="project" value="InterPro"/>
</dbReference>
<dbReference type="PRINTS" id="PR00775">
    <property type="entry name" value="HEATSHOCK90"/>
</dbReference>
<dbReference type="CDD" id="cd16927">
    <property type="entry name" value="HATPase_Hsp90-like"/>
    <property type="match status" value="1"/>
</dbReference>
<feature type="binding site" evidence="9">
    <location>
        <position position="42"/>
    </location>
    <ligand>
        <name>ATP</name>
        <dbReference type="ChEBI" id="CHEBI:30616"/>
    </ligand>
</feature>
<feature type="binding site" evidence="9">
    <location>
        <position position="93"/>
    </location>
    <ligand>
        <name>ATP</name>
        <dbReference type="ChEBI" id="CHEBI:30616"/>
    </ligand>
</feature>
<dbReference type="Gene3D" id="3.30.565.10">
    <property type="entry name" value="Histidine kinase-like ATPase, C-terminal domain"/>
    <property type="match status" value="1"/>
</dbReference>
<keyword evidence="5 9" id="KW-0547">Nucleotide-binding</keyword>
<dbReference type="GO" id="GO:0016887">
    <property type="term" value="F:ATP hydrolysis activity"/>
    <property type="evidence" value="ECO:0007669"/>
    <property type="project" value="InterPro"/>
</dbReference>
<dbReference type="Pfam" id="PF00183">
    <property type="entry name" value="HSP90"/>
    <property type="match status" value="1"/>
</dbReference>
<feature type="region of interest" description="Disordered" evidence="10">
    <location>
        <begin position="689"/>
        <end position="717"/>
    </location>
</feature>
<dbReference type="InterPro" id="IPR020568">
    <property type="entry name" value="Ribosomal_Su5_D2-typ_SF"/>
</dbReference>
<dbReference type="EMBL" id="MN832694">
    <property type="protein sequence ID" value="QJP03532.1"/>
    <property type="molecule type" value="mRNA"/>
</dbReference>
<dbReference type="InterPro" id="IPR020575">
    <property type="entry name" value="Hsp90_N"/>
</dbReference>
<dbReference type="FunFam" id="3.30.230.80:FF:000001">
    <property type="entry name" value="Heat shock protein 90 alpha"/>
    <property type="match status" value="1"/>
</dbReference>
<protein>
    <recommendedName>
        <fullName evidence="3">Heat shock protein 83</fullName>
    </recommendedName>
</protein>
<dbReference type="GO" id="GO:0005524">
    <property type="term" value="F:ATP binding"/>
    <property type="evidence" value="ECO:0007669"/>
    <property type="project" value="UniProtKB-KW"/>
</dbReference>
<dbReference type="HAMAP" id="MF_00505">
    <property type="entry name" value="HSP90"/>
    <property type="match status" value="1"/>
</dbReference>
<feature type="binding site" evidence="9">
    <location>
        <position position="46"/>
    </location>
    <ligand>
        <name>ATP</name>
        <dbReference type="ChEBI" id="CHEBI:30616"/>
    </ligand>
</feature>
<reference evidence="12" key="1">
    <citation type="submission" date="2019-12" db="EMBL/GenBank/DDBJ databases">
        <authorList>
            <person name="Zhou L."/>
            <person name="Yang C.L."/>
            <person name="Zhang C.Y."/>
        </authorList>
    </citation>
    <scope>NUCLEOTIDE SEQUENCE</scope>
</reference>
<feature type="binding site" evidence="9">
    <location>
        <position position="179"/>
    </location>
    <ligand>
        <name>ATP</name>
        <dbReference type="ChEBI" id="CHEBI:30616"/>
    </ligand>
</feature>
<sequence length="717" mass="82523">MPEEMQTDVAEVETFAFQAEIAQLMSLIINTFYSNKEIFLRELISNSSDALDKIRYESLTDPSKLDSGKELYIKIIPNKSEGTLTIIDTGIGMTKADLVNNLGTIAKSGTKAFMEALQAGADISMIGQFGVGFYSCYLVADRVTVHSKHNDDEQYMWESSAGGSFTVRPDHGEPLGRGTKIVLHIKEDLTEYLEEHKIKEIVKKHSQFIGYPIKLMVEKEREKELSDDEAEEEKKEDEKEDDKPKIEDVGEDDEEDKKDKKKKKTIKEKYTEDEELNKTKPIWTRNADDITQEEYGDFYKSLTNDWEDHLAVKHFSVEGQLEFRALLFRAPPCSLRLVENKKRKNNIKLYVRRVFIMDNCEDLILEYLNFIKGVVDSEDLPLNISREMLQQNKILKVIRKNLVKKCLELFEELAEDKENYKKYYEQFSKNLKLGIHEDSQNRSKLADLLRYHTSASGDEACSLKEYVSRMKENQKHIYYITGENRDQVANSSFVERVKKRGYEVVYMTEPIDEYVVQQMREYDGKTLVSVTKEGLELPEDEEEKKKREEDKVKFEGLCKVMKNILDNKVEKVVVSNRLVESPCCIVTAQYGWSANMERIMKAQALRDTSTMGYMAAKKHLEINPDHSIVETLRQKAEADKNDKAVKDLVILLYETALLSSGFTLDEPQVHASRIYRMIKLGLGIDEDEPIQVEESSAGDVPPLEGDADDASRMEEVD</sequence>
<dbReference type="PIRSF" id="PIRSF002583">
    <property type="entry name" value="Hsp90"/>
    <property type="match status" value="1"/>
</dbReference>
<dbReference type="PROSITE" id="PS00298">
    <property type="entry name" value="HSP90"/>
    <property type="match status" value="1"/>
</dbReference>
<evidence type="ECO:0000256" key="8">
    <source>
        <dbReference type="ARBA" id="ARBA00023186"/>
    </source>
</evidence>
<dbReference type="FunFam" id="3.40.50.11260:FF:000001">
    <property type="entry name" value="Heat shock protein 90 alpha"/>
    <property type="match status" value="1"/>
</dbReference>
<dbReference type="InterPro" id="IPR003594">
    <property type="entry name" value="HATPase_dom"/>
</dbReference>
<evidence type="ECO:0000313" key="12">
    <source>
        <dbReference type="EMBL" id="QJP03532.1"/>
    </source>
</evidence>
<evidence type="ECO:0000256" key="9">
    <source>
        <dbReference type="PIRSR" id="PIRSR002583-1"/>
    </source>
</evidence>
<evidence type="ECO:0000256" key="5">
    <source>
        <dbReference type="ARBA" id="ARBA00022741"/>
    </source>
</evidence>
<evidence type="ECO:0000256" key="3">
    <source>
        <dbReference type="ARBA" id="ARBA00021845"/>
    </source>
</evidence>
<feature type="binding site" evidence="9">
    <location>
        <position position="107"/>
    </location>
    <ligand>
        <name>ATP</name>
        <dbReference type="ChEBI" id="CHEBI:30616"/>
    </ligand>
</feature>
<evidence type="ECO:0000256" key="7">
    <source>
        <dbReference type="ARBA" id="ARBA00023016"/>
    </source>
</evidence>
<evidence type="ECO:0000256" key="2">
    <source>
        <dbReference type="ARBA" id="ARBA00008239"/>
    </source>
</evidence>
<feature type="binding site" evidence="9">
    <location>
        <position position="88"/>
    </location>
    <ligand>
        <name>ATP</name>
        <dbReference type="ChEBI" id="CHEBI:30616"/>
    </ligand>
</feature>